<feature type="compositionally biased region" description="Polar residues" evidence="4">
    <location>
        <begin position="17"/>
        <end position="43"/>
    </location>
</feature>
<evidence type="ECO:0000313" key="6">
    <source>
        <dbReference type="Proteomes" id="UP000664521"/>
    </source>
</evidence>
<dbReference type="Proteomes" id="UP000664521">
    <property type="component" value="Unassembled WGS sequence"/>
</dbReference>
<sequence>MTSNTLKQIYQKAKETLSGQVSNRPEPDSSTAPSQHPRTVSPPTATDVLRYRFQHGVNLGSVFVLERWLSPQMFAEGSTGNSELDAVSRSIHLHGLGHTRAKWEAHWSSALSARDIEYLANEAHCTAVRIPIGNFTLGSAFTDRSSFSDVADVYENAWSIVSALCARLYARGIGNLIDFHGLPGGANGQEHGGTSSRRAALWENEVYRELAKRCMLFVASKVKSGELEGCIGIQLCNEAEWGAKGMYEWYADVMKAVQEVDPSIPLYVSDAWDLDCALDSTSKINTPESHSNPLIVTRPSYFVFTAADQTKTQSALIARITTSELSALDGSNARNVTDHGAYQLCVGEYSCALPSSAFPTSIDDTAETAFRREFGLTQCARWREKASGAFFWTWRAQSSEWDFEKMVKAGCVSPPDGFLVEREGVEKRVERARRREEGLRRATVEAHKLFWDKNVPEGKWDHWRFEPGFTQGYADALAFYAFRLSGAFGARIGGDRI</sequence>
<protein>
    <submittedName>
        <fullName evidence="5">Glucan 1,3-beta-glucosidase 3</fullName>
    </submittedName>
</protein>
<dbReference type="Gene3D" id="3.20.20.80">
    <property type="entry name" value="Glycosidases"/>
    <property type="match status" value="1"/>
</dbReference>
<evidence type="ECO:0000256" key="4">
    <source>
        <dbReference type="SAM" id="MobiDB-lite"/>
    </source>
</evidence>
<dbReference type="AlphaFoldDB" id="A0A8H3FVC5"/>
<dbReference type="GO" id="GO:0009986">
    <property type="term" value="C:cell surface"/>
    <property type="evidence" value="ECO:0007669"/>
    <property type="project" value="TreeGrafter"/>
</dbReference>
<gene>
    <name evidence="5" type="primary">EXG3</name>
    <name evidence="5" type="ORF">HETSPECPRED_007702</name>
</gene>
<proteinExistence type="inferred from homology"/>
<dbReference type="SUPFAM" id="SSF51445">
    <property type="entry name" value="(Trans)glycosidases"/>
    <property type="match status" value="1"/>
</dbReference>
<comment type="caution">
    <text evidence="5">The sequence shown here is derived from an EMBL/GenBank/DDBJ whole genome shotgun (WGS) entry which is preliminary data.</text>
</comment>
<dbReference type="InterPro" id="IPR017853">
    <property type="entry name" value="GH"/>
</dbReference>
<evidence type="ECO:0000313" key="5">
    <source>
        <dbReference type="EMBL" id="CAF9930735.1"/>
    </source>
</evidence>
<evidence type="ECO:0000256" key="1">
    <source>
        <dbReference type="ARBA" id="ARBA00005641"/>
    </source>
</evidence>
<evidence type="ECO:0000256" key="2">
    <source>
        <dbReference type="ARBA" id="ARBA00022801"/>
    </source>
</evidence>
<dbReference type="GO" id="GO:0009251">
    <property type="term" value="P:glucan catabolic process"/>
    <property type="evidence" value="ECO:0007669"/>
    <property type="project" value="TreeGrafter"/>
</dbReference>
<dbReference type="GO" id="GO:0005576">
    <property type="term" value="C:extracellular region"/>
    <property type="evidence" value="ECO:0007669"/>
    <property type="project" value="TreeGrafter"/>
</dbReference>
<keyword evidence="6" id="KW-1185">Reference proteome</keyword>
<accession>A0A8H3FVC5</accession>
<dbReference type="GO" id="GO:0046557">
    <property type="term" value="F:glucan endo-1,6-beta-glucosidase activity"/>
    <property type="evidence" value="ECO:0007669"/>
    <property type="project" value="TreeGrafter"/>
</dbReference>
<keyword evidence="2" id="KW-0378">Hydrolase</keyword>
<dbReference type="EMBL" id="CAJPDS010000056">
    <property type="protein sequence ID" value="CAF9930735.1"/>
    <property type="molecule type" value="Genomic_DNA"/>
</dbReference>
<organism evidence="5 6">
    <name type="scientific">Heterodermia speciosa</name>
    <dbReference type="NCBI Taxonomy" id="116794"/>
    <lineage>
        <taxon>Eukaryota</taxon>
        <taxon>Fungi</taxon>
        <taxon>Dikarya</taxon>
        <taxon>Ascomycota</taxon>
        <taxon>Pezizomycotina</taxon>
        <taxon>Lecanoromycetes</taxon>
        <taxon>OSLEUM clade</taxon>
        <taxon>Lecanoromycetidae</taxon>
        <taxon>Caliciales</taxon>
        <taxon>Physciaceae</taxon>
        <taxon>Heterodermia</taxon>
    </lineage>
</organism>
<evidence type="ECO:0000256" key="3">
    <source>
        <dbReference type="ARBA" id="ARBA00023295"/>
    </source>
</evidence>
<name>A0A8H3FVC5_9LECA</name>
<feature type="region of interest" description="Disordered" evidence="4">
    <location>
        <begin position="1"/>
        <end position="43"/>
    </location>
</feature>
<dbReference type="PANTHER" id="PTHR31297:SF43">
    <property type="entry name" value="GLUCAN 1,3-BETA-GLUCOSIDASE 3"/>
    <property type="match status" value="1"/>
</dbReference>
<dbReference type="InterPro" id="IPR050386">
    <property type="entry name" value="Glycosyl_hydrolase_5"/>
</dbReference>
<keyword evidence="3" id="KW-0326">Glycosidase</keyword>
<reference evidence="5" key="1">
    <citation type="submission" date="2021-03" db="EMBL/GenBank/DDBJ databases">
        <authorList>
            <person name="Tagirdzhanova G."/>
        </authorList>
    </citation>
    <scope>NUCLEOTIDE SEQUENCE</scope>
</reference>
<dbReference type="OrthoDB" id="1887033at2759"/>
<dbReference type="PANTHER" id="PTHR31297">
    <property type="entry name" value="GLUCAN ENDO-1,6-BETA-GLUCOSIDASE B"/>
    <property type="match status" value="1"/>
</dbReference>
<comment type="similarity">
    <text evidence="1">Belongs to the glycosyl hydrolase 5 (cellulase A) family.</text>
</comment>
<feature type="non-terminal residue" evidence="5">
    <location>
        <position position="497"/>
    </location>
</feature>